<dbReference type="AlphaFoldDB" id="F4R6P0"/>
<dbReference type="GeneID" id="18921447"/>
<accession>F4R6P0</accession>
<dbReference type="InParanoid" id="F4R6P0"/>
<dbReference type="VEuPathDB" id="FungiDB:MELLADRAFT_101696"/>
<organism evidence="3">
    <name type="scientific">Melampsora larici-populina (strain 98AG31 / pathotype 3-4-7)</name>
    <name type="common">Poplar leaf rust fungus</name>
    <dbReference type="NCBI Taxonomy" id="747676"/>
    <lineage>
        <taxon>Eukaryota</taxon>
        <taxon>Fungi</taxon>
        <taxon>Dikarya</taxon>
        <taxon>Basidiomycota</taxon>
        <taxon>Pucciniomycotina</taxon>
        <taxon>Pucciniomycetes</taxon>
        <taxon>Pucciniales</taxon>
        <taxon>Melampsoraceae</taxon>
        <taxon>Melampsora</taxon>
    </lineage>
</organism>
<sequence length="127" mass="14019">MNNLSLPTLFIVFLITSLISVSISSWDTCSTWTWKPNMNSIGGQLGHTGSCNGLHCSVCSNTYGTQNVTTDYGTGIDCTSKSKTQLKTKCFYYDLNTKSCIDGQRGIYTCKDFEKLIQCDSTACDYN</sequence>
<feature type="chain" id="PRO_5003320631" evidence="1">
    <location>
        <begin position="25"/>
        <end position="127"/>
    </location>
</feature>
<protein>
    <submittedName>
        <fullName evidence="2">Secreted protein</fullName>
    </submittedName>
</protein>
<feature type="signal peptide" evidence="1">
    <location>
        <begin position="1"/>
        <end position="24"/>
    </location>
</feature>
<gene>
    <name evidence="2" type="ORF">MELLADRAFT_101696</name>
</gene>
<keyword evidence="3" id="KW-1185">Reference proteome</keyword>
<reference evidence="3" key="1">
    <citation type="journal article" date="2011" name="Proc. Natl. Acad. Sci. U.S.A.">
        <title>Obligate biotrophy features unraveled by the genomic analysis of rust fungi.</title>
        <authorList>
            <person name="Duplessis S."/>
            <person name="Cuomo C.A."/>
            <person name="Lin Y.-C."/>
            <person name="Aerts A."/>
            <person name="Tisserant E."/>
            <person name="Veneault-Fourrey C."/>
            <person name="Joly D.L."/>
            <person name="Hacquard S."/>
            <person name="Amselem J."/>
            <person name="Cantarel B.L."/>
            <person name="Chiu R."/>
            <person name="Coutinho P.M."/>
            <person name="Feau N."/>
            <person name="Field M."/>
            <person name="Frey P."/>
            <person name="Gelhaye E."/>
            <person name="Goldberg J."/>
            <person name="Grabherr M.G."/>
            <person name="Kodira C.D."/>
            <person name="Kohler A."/>
            <person name="Kuees U."/>
            <person name="Lindquist E.A."/>
            <person name="Lucas S.M."/>
            <person name="Mago R."/>
            <person name="Mauceli E."/>
            <person name="Morin E."/>
            <person name="Murat C."/>
            <person name="Pangilinan J.L."/>
            <person name="Park R."/>
            <person name="Pearson M."/>
            <person name="Quesneville H."/>
            <person name="Rouhier N."/>
            <person name="Sakthikumar S."/>
            <person name="Salamov A.A."/>
            <person name="Schmutz J."/>
            <person name="Selles B."/>
            <person name="Shapiro H."/>
            <person name="Tanguay P."/>
            <person name="Tuskan G.A."/>
            <person name="Henrissat B."/>
            <person name="Van de Peer Y."/>
            <person name="Rouze P."/>
            <person name="Ellis J.G."/>
            <person name="Dodds P.N."/>
            <person name="Schein J.E."/>
            <person name="Zhong S."/>
            <person name="Hamelin R.C."/>
            <person name="Grigoriev I.V."/>
            <person name="Szabo L.J."/>
            <person name="Martin F."/>
        </authorList>
    </citation>
    <scope>NUCLEOTIDE SEQUENCE [LARGE SCALE GENOMIC DNA]</scope>
    <source>
        <strain evidence="3">98AG31 / pathotype 3-4-7</strain>
    </source>
</reference>
<dbReference type="HOGENOM" id="CLU_2050134_0_0_1"/>
<proteinExistence type="predicted"/>
<keyword evidence="1" id="KW-0732">Signal</keyword>
<dbReference type="Proteomes" id="UP000001072">
    <property type="component" value="Unassembled WGS sequence"/>
</dbReference>
<evidence type="ECO:0000313" key="2">
    <source>
        <dbReference type="EMBL" id="EGG12428.1"/>
    </source>
</evidence>
<dbReference type="RefSeq" id="XP_007404803.1">
    <property type="nucleotide sequence ID" value="XM_007404741.1"/>
</dbReference>
<dbReference type="EMBL" id="GL883091">
    <property type="protein sequence ID" value="EGG12428.1"/>
    <property type="molecule type" value="Genomic_DNA"/>
</dbReference>
<name>F4R6P0_MELLP</name>
<dbReference type="KEGG" id="mlr:MELLADRAFT_101696"/>
<evidence type="ECO:0000313" key="3">
    <source>
        <dbReference type="Proteomes" id="UP000001072"/>
    </source>
</evidence>
<evidence type="ECO:0000256" key="1">
    <source>
        <dbReference type="SAM" id="SignalP"/>
    </source>
</evidence>